<feature type="region of interest" description="Disordered" evidence="1">
    <location>
        <begin position="1"/>
        <end position="63"/>
    </location>
</feature>
<evidence type="ECO:0000313" key="3">
    <source>
        <dbReference type="Proteomes" id="UP000406256"/>
    </source>
</evidence>
<dbReference type="OrthoDB" id="9134954at2"/>
<dbReference type="EMBL" id="CABPSB010000001">
    <property type="protein sequence ID" value="VVD66230.1"/>
    <property type="molecule type" value="Genomic_DNA"/>
</dbReference>
<protein>
    <submittedName>
        <fullName evidence="2">Uncharacterized protein</fullName>
    </submittedName>
</protein>
<dbReference type="RefSeq" id="WP_150667190.1">
    <property type="nucleotide sequence ID" value="NZ_CABPSB010000001.1"/>
</dbReference>
<feature type="compositionally biased region" description="Low complexity" evidence="1">
    <location>
        <begin position="16"/>
        <end position="33"/>
    </location>
</feature>
<name>A0A5E4RS20_9BURK</name>
<feature type="compositionally biased region" description="Basic residues" evidence="1">
    <location>
        <begin position="34"/>
        <end position="43"/>
    </location>
</feature>
<organism evidence="2 3">
    <name type="scientific">Pandoraea anhela</name>
    <dbReference type="NCBI Taxonomy" id="2508295"/>
    <lineage>
        <taxon>Bacteria</taxon>
        <taxon>Pseudomonadati</taxon>
        <taxon>Pseudomonadota</taxon>
        <taxon>Betaproteobacteria</taxon>
        <taxon>Burkholderiales</taxon>
        <taxon>Burkholderiaceae</taxon>
        <taxon>Pandoraea</taxon>
    </lineage>
</organism>
<feature type="region of interest" description="Disordered" evidence="1">
    <location>
        <begin position="78"/>
        <end position="111"/>
    </location>
</feature>
<feature type="compositionally biased region" description="Basic residues" evidence="1">
    <location>
        <begin position="81"/>
        <end position="90"/>
    </location>
</feature>
<proteinExistence type="predicted"/>
<sequence length="353" mass="38392">MKVISNLPGLPPISVTTPDDTSASGTSSPATSGAHHHHHHHHATSTNNTSRRRGRGAHDPAHTPDAHELLEELHQLAQHHPSTHRRKMQRRAAAADTDPESPKEADSSDEVEALRWEALEAQEQALERLIVQVSARDSGNERDQKDRERDNRREASLRTMRQATEQLSASSQAATKSAAQAGPSAQTARGAPTFARTLKLSPSELARMTHAASVDTFVQPASQEDISAFAAKELLALGNRYRAARHTSTPGEALMEATRIISRALAMPVAEGPASRRYATLRAVRHTLVEAIRQVPSGNKASGPDHQDSFLLLLPLMMLGLAAPVRASQRGIRQARFQASTRERLPASEGLRK</sequence>
<evidence type="ECO:0000313" key="2">
    <source>
        <dbReference type="EMBL" id="VVD66230.1"/>
    </source>
</evidence>
<dbReference type="Proteomes" id="UP000406256">
    <property type="component" value="Unassembled WGS sequence"/>
</dbReference>
<feature type="compositionally biased region" description="Basic and acidic residues" evidence="1">
    <location>
        <begin position="100"/>
        <end position="111"/>
    </location>
</feature>
<keyword evidence="3" id="KW-1185">Reference proteome</keyword>
<dbReference type="AlphaFoldDB" id="A0A5E4RS20"/>
<reference evidence="2 3" key="1">
    <citation type="submission" date="2019-08" db="EMBL/GenBank/DDBJ databases">
        <authorList>
            <person name="Peeters C."/>
        </authorList>
    </citation>
    <scope>NUCLEOTIDE SEQUENCE [LARGE SCALE GENOMIC DNA]</scope>
    <source>
        <strain evidence="2 3">LMG 31108</strain>
    </source>
</reference>
<evidence type="ECO:0000256" key="1">
    <source>
        <dbReference type="SAM" id="MobiDB-lite"/>
    </source>
</evidence>
<feature type="compositionally biased region" description="Low complexity" evidence="1">
    <location>
        <begin position="166"/>
        <end position="185"/>
    </location>
</feature>
<accession>A0A5E4RS20</accession>
<feature type="region of interest" description="Disordered" evidence="1">
    <location>
        <begin position="136"/>
        <end position="192"/>
    </location>
</feature>
<feature type="compositionally biased region" description="Basic and acidic residues" evidence="1">
    <location>
        <begin position="138"/>
        <end position="156"/>
    </location>
</feature>
<gene>
    <name evidence="2" type="ORF">PAN31108_00372</name>
</gene>